<reference evidence="3" key="3">
    <citation type="submission" date="2022-06" db="UniProtKB">
        <authorList>
            <consortium name="EnsemblMetazoa"/>
        </authorList>
    </citation>
    <scope>IDENTIFICATION</scope>
</reference>
<dbReference type="EMBL" id="WVUK01000053">
    <property type="protein sequence ID" value="KAF7494347.1"/>
    <property type="molecule type" value="Genomic_DNA"/>
</dbReference>
<keyword evidence="1" id="KW-0472">Membrane</keyword>
<proteinExistence type="predicted"/>
<dbReference type="EnsemblMetazoa" id="SSS_1769s_mrna">
    <property type="protein sequence ID" value="KAF7494347.1"/>
    <property type="gene ID" value="SSS_1769"/>
</dbReference>
<reference evidence="4" key="1">
    <citation type="journal article" date="2020" name="PLoS Negl. Trop. Dis.">
        <title>High-quality nuclear genome for Sarcoptes scabiei-A critical resource for a neglected parasite.</title>
        <authorList>
            <person name="Korhonen P.K."/>
            <person name="Gasser R.B."/>
            <person name="Ma G."/>
            <person name="Wang T."/>
            <person name="Stroehlein A.J."/>
            <person name="Young N.D."/>
            <person name="Ang C.S."/>
            <person name="Fernando D.D."/>
            <person name="Lu H.C."/>
            <person name="Taylor S."/>
            <person name="Reynolds S.L."/>
            <person name="Mofiz E."/>
            <person name="Najaraj S.H."/>
            <person name="Gowda H."/>
            <person name="Madugundu A."/>
            <person name="Renuse S."/>
            <person name="Holt D."/>
            <person name="Pandey A."/>
            <person name="Papenfuss A.T."/>
            <person name="Fischer K."/>
        </authorList>
    </citation>
    <scope>NUCLEOTIDE SEQUENCE [LARGE SCALE GENOMIC DNA]</scope>
</reference>
<dbReference type="Proteomes" id="UP000070412">
    <property type="component" value="Unassembled WGS sequence"/>
</dbReference>
<keyword evidence="4" id="KW-1185">Reference proteome</keyword>
<feature type="transmembrane region" description="Helical" evidence="1">
    <location>
        <begin position="48"/>
        <end position="68"/>
    </location>
</feature>
<dbReference type="AlphaFoldDB" id="A0A834RF57"/>
<sequence>MLYSRANFEHRNNTLLFRPIEKPIFMILTPIRMQRSIRFAEWLLERSINFQFFCCTSWTIYIFILNWASPKTRLVNLIEIFCIILFTIIFRLIIETCMICALSLKLLQIYLCLELAVCNRKLQNHYSILRCRIRSKFHRPILIGKILQDFILNHHWICSMIDRISPEWSGANLLFILLNIPLNMIFVNLVYFERQKTIRIVVNTCLLLIHSTVVLIAVLVLPRINRYAHRSRITILSIDSNLIIKNGLSIRYRLKTQNYVEKLSSDRFPIGIGIGSSKAVTNFDVCKFTALYIGYFLVLFDWIRTPY</sequence>
<evidence type="ECO:0000313" key="4">
    <source>
        <dbReference type="Proteomes" id="UP000070412"/>
    </source>
</evidence>
<keyword evidence="1" id="KW-0812">Transmembrane</keyword>
<protein>
    <submittedName>
        <fullName evidence="2 3">Uncharacterized protein</fullName>
    </submittedName>
</protein>
<evidence type="ECO:0000313" key="2">
    <source>
        <dbReference type="EMBL" id="KAF7494347.1"/>
    </source>
</evidence>
<evidence type="ECO:0000313" key="3">
    <source>
        <dbReference type="EnsemblMetazoa" id="KAF7494347.1"/>
    </source>
</evidence>
<feature type="transmembrane region" description="Helical" evidence="1">
    <location>
        <begin position="198"/>
        <end position="221"/>
    </location>
</feature>
<keyword evidence="1" id="KW-1133">Transmembrane helix</keyword>
<gene>
    <name evidence="2" type="ORF">SSS_1769</name>
</gene>
<feature type="transmembrane region" description="Helical" evidence="1">
    <location>
        <begin position="74"/>
        <end position="94"/>
    </location>
</feature>
<evidence type="ECO:0000256" key="1">
    <source>
        <dbReference type="SAM" id="Phobius"/>
    </source>
</evidence>
<name>A0A834RF57_SARSC</name>
<feature type="transmembrane region" description="Helical" evidence="1">
    <location>
        <begin position="173"/>
        <end position="192"/>
    </location>
</feature>
<reference evidence="2" key="2">
    <citation type="submission" date="2020-01" db="EMBL/GenBank/DDBJ databases">
        <authorList>
            <person name="Korhonen P.K.K."/>
            <person name="Guangxu M.G."/>
            <person name="Wang T.W."/>
            <person name="Stroehlein A.J.S."/>
            <person name="Young N.D."/>
            <person name="Ang C.-S.A."/>
            <person name="Fernando D.W.F."/>
            <person name="Lu H.L."/>
            <person name="Taylor S.T."/>
            <person name="Ehtesham M.E.M."/>
            <person name="Najaraj S.H.N."/>
            <person name="Harsha G.H.G."/>
            <person name="Madugundu A.M."/>
            <person name="Renuse S.R."/>
            <person name="Holt D.H."/>
            <person name="Pandey A.P."/>
            <person name="Papenfuss A.P."/>
            <person name="Gasser R.B.G."/>
            <person name="Fischer K.F."/>
        </authorList>
    </citation>
    <scope>NUCLEOTIDE SEQUENCE</scope>
    <source>
        <strain evidence="2">SSS_KF_BRIS2020</strain>
    </source>
</reference>
<organism evidence="2">
    <name type="scientific">Sarcoptes scabiei</name>
    <name type="common">Itch mite</name>
    <name type="synonym">Acarus scabiei</name>
    <dbReference type="NCBI Taxonomy" id="52283"/>
    <lineage>
        <taxon>Eukaryota</taxon>
        <taxon>Metazoa</taxon>
        <taxon>Ecdysozoa</taxon>
        <taxon>Arthropoda</taxon>
        <taxon>Chelicerata</taxon>
        <taxon>Arachnida</taxon>
        <taxon>Acari</taxon>
        <taxon>Acariformes</taxon>
        <taxon>Sarcoptiformes</taxon>
        <taxon>Astigmata</taxon>
        <taxon>Psoroptidia</taxon>
        <taxon>Sarcoptoidea</taxon>
        <taxon>Sarcoptidae</taxon>
        <taxon>Sarcoptinae</taxon>
        <taxon>Sarcoptes</taxon>
    </lineage>
</organism>
<accession>A0A834RF57</accession>